<evidence type="ECO:0000259" key="10">
    <source>
        <dbReference type="Pfam" id="PF10502"/>
    </source>
</evidence>
<dbReference type="HOGENOM" id="CLU_028723_1_2_5"/>
<dbReference type="KEGG" id="pla:Plav_2873"/>
<evidence type="ECO:0000256" key="4">
    <source>
        <dbReference type="ARBA" id="ARBA00019232"/>
    </source>
</evidence>
<dbReference type="PROSITE" id="PS00501">
    <property type="entry name" value="SPASE_I_1"/>
    <property type="match status" value="1"/>
</dbReference>
<dbReference type="GO" id="GO:0016020">
    <property type="term" value="C:membrane"/>
    <property type="evidence" value="ECO:0007669"/>
    <property type="project" value="UniProtKB-SubCell"/>
</dbReference>
<comment type="catalytic activity">
    <reaction evidence="1 8">
        <text>Cleavage of hydrophobic, N-terminal signal or leader sequences from secreted and periplasmic proteins.</text>
        <dbReference type="EC" id="3.4.21.89"/>
    </reaction>
</comment>
<evidence type="ECO:0000256" key="8">
    <source>
        <dbReference type="RuleBase" id="RU003993"/>
    </source>
</evidence>
<comment type="similarity">
    <text evidence="2 9">Belongs to the peptidase S26 family.</text>
</comment>
<dbReference type="MEROPS" id="S26.001"/>
<name>A7HX47_PARL1</name>
<dbReference type="PROSITE" id="PS00761">
    <property type="entry name" value="SPASE_I_3"/>
    <property type="match status" value="1"/>
</dbReference>
<dbReference type="EC" id="3.4.21.89" evidence="3 8"/>
<reference evidence="11 12" key="1">
    <citation type="journal article" date="2011" name="Stand. Genomic Sci.">
        <title>Complete genome sequence of Parvibaculum lavamentivorans type strain (DS-1(T)).</title>
        <authorList>
            <person name="Schleheck D."/>
            <person name="Weiss M."/>
            <person name="Pitluck S."/>
            <person name="Bruce D."/>
            <person name="Land M.L."/>
            <person name="Han S."/>
            <person name="Saunders E."/>
            <person name="Tapia R."/>
            <person name="Detter C."/>
            <person name="Brettin T."/>
            <person name="Han J."/>
            <person name="Woyke T."/>
            <person name="Goodwin L."/>
            <person name="Pennacchio L."/>
            <person name="Nolan M."/>
            <person name="Cook A.M."/>
            <person name="Kjelleberg S."/>
            <person name="Thomas T."/>
        </authorList>
    </citation>
    <scope>NUCLEOTIDE SEQUENCE [LARGE SCALE GENOMIC DNA]</scope>
    <source>
        <strain evidence="12">DS-1 / DSM 13023 / NCIMB 13966</strain>
    </source>
</reference>
<dbReference type="GO" id="GO:0006465">
    <property type="term" value="P:signal peptide processing"/>
    <property type="evidence" value="ECO:0007669"/>
    <property type="project" value="InterPro"/>
</dbReference>
<feature type="active site" evidence="7">
    <location>
        <position position="114"/>
    </location>
</feature>
<evidence type="ECO:0000256" key="5">
    <source>
        <dbReference type="ARBA" id="ARBA00022670"/>
    </source>
</evidence>
<comment type="subcellular location">
    <subcellularLocation>
        <location evidence="9">Membrane</location>
        <topology evidence="9">Single-pass type II membrane protein</topology>
    </subcellularLocation>
</comment>
<dbReference type="GO" id="GO:0004252">
    <property type="term" value="F:serine-type endopeptidase activity"/>
    <property type="evidence" value="ECO:0007669"/>
    <property type="project" value="InterPro"/>
</dbReference>
<dbReference type="PRINTS" id="PR00727">
    <property type="entry name" value="LEADERPTASE"/>
</dbReference>
<protein>
    <recommendedName>
        <fullName evidence="4 8">Signal peptidase I</fullName>
        <ecNumber evidence="3 8">3.4.21.89</ecNumber>
    </recommendedName>
</protein>
<dbReference type="STRING" id="402881.Plav_2873"/>
<dbReference type="PANTHER" id="PTHR43390:SF1">
    <property type="entry name" value="CHLOROPLAST PROCESSING PEPTIDASE"/>
    <property type="match status" value="1"/>
</dbReference>
<dbReference type="PROSITE" id="PS00760">
    <property type="entry name" value="SPASE_I_2"/>
    <property type="match status" value="1"/>
</dbReference>
<proteinExistence type="inferred from homology"/>
<feature type="transmembrane region" description="Helical" evidence="8">
    <location>
        <begin position="28"/>
        <end position="48"/>
    </location>
</feature>
<dbReference type="InterPro" id="IPR019756">
    <property type="entry name" value="Pept_S26A_signal_pept_1_Ser-AS"/>
</dbReference>
<dbReference type="InterPro" id="IPR019757">
    <property type="entry name" value="Pept_S26A_signal_pept_1_Lys-AS"/>
</dbReference>
<dbReference type="EMBL" id="CP000774">
    <property type="protein sequence ID" value="ABS64480.1"/>
    <property type="molecule type" value="Genomic_DNA"/>
</dbReference>
<dbReference type="Proteomes" id="UP000006377">
    <property type="component" value="Chromosome"/>
</dbReference>
<dbReference type="Pfam" id="PF10502">
    <property type="entry name" value="Peptidase_S26"/>
    <property type="match status" value="1"/>
</dbReference>
<keyword evidence="8" id="KW-1133">Transmembrane helix</keyword>
<dbReference type="SUPFAM" id="SSF51306">
    <property type="entry name" value="LexA/Signal peptidase"/>
    <property type="match status" value="1"/>
</dbReference>
<dbReference type="InterPro" id="IPR000223">
    <property type="entry name" value="Pept_S26A_signal_pept_1"/>
</dbReference>
<feature type="active site" evidence="7">
    <location>
        <position position="53"/>
    </location>
</feature>
<keyword evidence="6 8" id="KW-0378">Hydrolase</keyword>
<evidence type="ECO:0000256" key="6">
    <source>
        <dbReference type="ARBA" id="ARBA00022801"/>
    </source>
</evidence>
<dbReference type="InterPro" id="IPR036286">
    <property type="entry name" value="LexA/Signal_pep-like_sf"/>
</dbReference>
<dbReference type="GO" id="GO:0009003">
    <property type="term" value="F:signal peptidase activity"/>
    <property type="evidence" value="ECO:0007669"/>
    <property type="project" value="UniProtKB-EC"/>
</dbReference>
<dbReference type="InterPro" id="IPR019533">
    <property type="entry name" value="Peptidase_S26"/>
</dbReference>
<organism evidence="11 12">
    <name type="scientific">Parvibaculum lavamentivorans (strain DS-1 / DSM 13023 / NCIMB 13966)</name>
    <dbReference type="NCBI Taxonomy" id="402881"/>
    <lineage>
        <taxon>Bacteria</taxon>
        <taxon>Pseudomonadati</taxon>
        <taxon>Pseudomonadota</taxon>
        <taxon>Alphaproteobacteria</taxon>
        <taxon>Hyphomicrobiales</taxon>
        <taxon>Parvibaculaceae</taxon>
        <taxon>Parvibaculum</taxon>
    </lineage>
</organism>
<dbReference type="eggNOG" id="COG0681">
    <property type="taxonomic scope" value="Bacteria"/>
</dbReference>
<evidence type="ECO:0000256" key="7">
    <source>
        <dbReference type="PIRSR" id="PIRSR600223-1"/>
    </source>
</evidence>
<dbReference type="Gene3D" id="2.10.109.10">
    <property type="entry name" value="Umud Fragment, subunit A"/>
    <property type="match status" value="1"/>
</dbReference>
<gene>
    <name evidence="11" type="ordered locus">Plav_2873</name>
</gene>
<evidence type="ECO:0000313" key="11">
    <source>
        <dbReference type="EMBL" id="ABS64480.1"/>
    </source>
</evidence>
<evidence type="ECO:0000313" key="12">
    <source>
        <dbReference type="Proteomes" id="UP000006377"/>
    </source>
</evidence>
<accession>A7HX47</accession>
<keyword evidence="8" id="KW-0472">Membrane</keyword>
<dbReference type="PANTHER" id="PTHR43390">
    <property type="entry name" value="SIGNAL PEPTIDASE I"/>
    <property type="match status" value="1"/>
</dbReference>
<evidence type="ECO:0000256" key="9">
    <source>
        <dbReference type="RuleBase" id="RU362042"/>
    </source>
</evidence>
<dbReference type="NCBIfam" id="TIGR02227">
    <property type="entry name" value="sigpep_I_bact"/>
    <property type="match status" value="1"/>
</dbReference>
<keyword evidence="8" id="KW-0812">Transmembrane</keyword>
<evidence type="ECO:0000256" key="3">
    <source>
        <dbReference type="ARBA" id="ARBA00013208"/>
    </source>
</evidence>
<keyword evidence="12" id="KW-1185">Reference proteome</keyword>
<sequence>MAGRSWKMTMSENAKKLRSSSVAENLRTIIYALLIALFIRAFLFQPFFIPSSSMESTLLVGDYLFVSKYSYGYSKHSLPFSPPLFSGRIMGAQPERGDIAVFKQPSDNHTDFIKRVIGLPGDSVQMKEGVLYLNDRAVPRVRVDDFIYRDMAGNVRRVPQYKETLPNGVSYITLDMNRNSVWDNTGIYIVPQGHYFMMGDNRDNSSDSRVADSVGYVPFENLIGKAQITFFSADGSASFWQVWKWPSAIRWDRIARWVD</sequence>
<dbReference type="InterPro" id="IPR019758">
    <property type="entry name" value="Pept_S26A_signal_pept_1_CS"/>
</dbReference>
<dbReference type="AlphaFoldDB" id="A7HX47"/>
<evidence type="ECO:0000256" key="1">
    <source>
        <dbReference type="ARBA" id="ARBA00000677"/>
    </source>
</evidence>
<keyword evidence="5 8" id="KW-0645">Protease</keyword>
<dbReference type="CDD" id="cd06530">
    <property type="entry name" value="S26_SPase_I"/>
    <property type="match status" value="1"/>
</dbReference>
<evidence type="ECO:0000256" key="2">
    <source>
        <dbReference type="ARBA" id="ARBA00009370"/>
    </source>
</evidence>
<feature type="domain" description="Peptidase S26" evidence="10">
    <location>
        <begin position="24"/>
        <end position="230"/>
    </location>
</feature>